<keyword evidence="2" id="KW-1185">Reference proteome</keyword>
<sequence>MLNSAHARHKAPARRTRVLMRAGLLTTALGVALGTGGPIAMAAEGSKAPQSGGGDTAANAVSKGLAAPVKETTRGTGVALGRTLETVNDLQLNPLANTGTDPLDNSVGTQVADFKPVSTAALTGPLARGASLGELPLVGPVTSTLTEALPG</sequence>
<dbReference type="EMBL" id="CP093846">
    <property type="protein sequence ID" value="UNS98966.1"/>
    <property type="molecule type" value="Genomic_DNA"/>
</dbReference>
<dbReference type="RefSeq" id="WP_242754373.1">
    <property type="nucleotide sequence ID" value="NZ_CP093846.1"/>
</dbReference>
<proteinExistence type="predicted"/>
<organism evidence="1 2">
    <name type="scientific">Streptomyces tubbatahanensis</name>
    <dbReference type="NCBI Taxonomy" id="2923272"/>
    <lineage>
        <taxon>Bacteria</taxon>
        <taxon>Bacillati</taxon>
        <taxon>Actinomycetota</taxon>
        <taxon>Actinomycetes</taxon>
        <taxon>Kitasatosporales</taxon>
        <taxon>Streptomycetaceae</taxon>
        <taxon>Streptomyces</taxon>
    </lineage>
</organism>
<dbReference type="Proteomes" id="UP001202244">
    <property type="component" value="Chromosome"/>
</dbReference>
<reference evidence="1 2" key="1">
    <citation type="journal article" date="2023" name="Microbiol. Spectr.">
        <title>Synergy between Genome Mining, Metabolomics, and Bioinformatics Uncovers Antibacterial Chlorinated Carbazole Alkaloids and Their Biosynthetic Gene Cluster from Streptomyces tubbatahanensis sp. nov., a Novel Actinomycete Isolated from Sulu Sea, Philippines.</title>
        <authorList>
            <person name="Tenebro C.P."/>
            <person name="Trono D.J.V.L."/>
            <person name="Balida L.A.P."/>
            <person name="Bayog L.K.A."/>
            <person name="Bruna J.R."/>
            <person name="Sabido E.M."/>
            <person name="Caspe D.P.C."/>
            <person name="de Los Santos E.L.C."/>
            <person name="Saludes J.P."/>
            <person name="Dalisay D.S."/>
        </authorList>
    </citation>
    <scope>NUCLEOTIDE SEQUENCE [LARGE SCALE GENOMIC DNA]</scope>
    <source>
        <strain evidence="1 2">DSD3025</strain>
    </source>
</reference>
<protein>
    <recommendedName>
        <fullName evidence="3">ATP-binding protein</fullName>
    </recommendedName>
</protein>
<name>A0ABY3XWT9_9ACTN</name>
<accession>A0ABY3XWT9</accession>
<evidence type="ECO:0000313" key="1">
    <source>
        <dbReference type="EMBL" id="UNS98966.1"/>
    </source>
</evidence>
<evidence type="ECO:0008006" key="3">
    <source>
        <dbReference type="Google" id="ProtNLM"/>
    </source>
</evidence>
<gene>
    <name evidence="1" type="ORF">MMF93_22765</name>
</gene>
<evidence type="ECO:0000313" key="2">
    <source>
        <dbReference type="Proteomes" id="UP001202244"/>
    </source>
</evidence>